<feature type="non-terminal residue" evidence="1">
    <location>
        <position position="1"/>
    </location>
</feature>
<reference evidence="1" key="1">
    <citation type="submission" date="2020-02" db="EMBL/GenBank/DDBJ databases">
        <authorList>
            <person name="Meier V. D."/>
        </authorList>
    </citation>
    <scope>NUCLEOTIDE SEQUENCE</scope>
    <source>
        <strain evidence="1">AVDCRST_MAG01</strain>
    </source>
</reference>
<protein>
    <submittedName>
        <fullName evidence="1">Uncharacterized protein</fullName>
    </submittedName>
</protein>
<gene>
    <name evidence="1" type="ORF">AVDCRST_MAG01-01-4430</name>
</gene>
<dbReference type="EMBL" id="CADCUW010000574">
    <property type="protein sequence ID" value="CAA9449634.1"/>
    <property type="molecule type" value="Genomic_DNA"/>
</dbReference>
<evidence type="ECO:0000313" key="1">
    <source>
        <dbReference type="EMBL" id="CAA9449634.1"/>
    </source>
</evidence>
<dbReference type="AlphaFoldDB" id="A0A6J4QSY8"/>
<sequence>NRGNIVANPGYAGNGDFTLPQNSPCRAVYPGG</sequence>
<accession>A0A6J4QSY8</accession>
<name>A0A6J4QSY8_9ACTN</name>
<organism evidence="1">
    <name type="scientific">uncultured Rubrobacteraceae bacterium</name>
    <dbReference type="NCBI Taxonomy" id="349277"/>
    <lineage>
        <taxon>Bacteria</taxon>
        <taxon>Bacillati</taxon>
        <taxon>Actinomycetota</taxon>
        <taxon>Rubrobacteria</taxon>
        <taxon>Rubrobacterales</taxon>
        <taxon>Rubrobacteraceae</taxon>
        <taxon>environmental samples</taxon>
    </lineage>
</organism>
<proteinExistence type="predicted"/>